<organism evidence="3 4">
    <name type="scientific">Octopus sinensis</name>
    <name type="common">East Asian common octopus</name>
    <dbReference type="NCBI Taxonomy" id="2607531"/>
    <lineage>
        <taxon>Eukaryota</taxon>
        <taxon>Metazoa</taxon>
        <taxon>Spiralia</taxon>
        <taxon>Lophotrochozoa</taxon>
        <taxon>Mollusca</taxon>
        <taxon>Cephalopoda</taxon>
        <taxon>Coleoidea</taxon>
        <taxon>Octopodiformes</taxon>
        <taxon>Octopoda</taxon>
        <taxon>Incirrata</taxon>
        <taxon>Octopodidae</taxon>
        <taxon>Octopus</taxon>
    </lineage>
</organism>
<accession>A0A7E6FE69</accession>
<dbReference type="PROSITE" id="PS50211">
    <property type="entry name" value="DENN"/>
    <property type="match status" value="1"/>
</dbReference>
<dbReference type="GO" id="GO:0005085">
    <property type="term" value="F:guanyl-nucleotide exchange factor activity"/>
    <property type="evidence" value="ECO:0007669"/>
    <property type="project" value="InterPro"/>
</dbReference>
<name>A0A7E6FE69_9MOLL</name>
<gene>
    <name evidence="4" type="primary">LOC115220367</name>
</gene>
<reference evidence="4" key="1">
    <citation type="submission" date="2025-08" db="UniProtKB">
        <authorList>
            <consortium name="RefSeq"/>
        </authorList>
    </citation>
    <scope>IDENTIFICATION</scope>
</reference>
<evidence type="ECO:0000259" key="2">
    <source>
        <dbReference type="PROSITE" id="PS50211"/>
    </source>
</evidence>
<dbReference type="InterPro" id="IPR024224">
    <property type="entry name" value="DENND6"/>
</dbReference>
<dbReference type="GO" id="GO:0055037">
    <property type="term" value="C:recycling endosome"/>
    <property type="evidence" value="ECO:0007669"/>
    <property type="project" value="TreeGrafter"/>
</dbReference>
<dbReference type="RefSeq" id="XP_036366049.1">
    <property type="nucleotide sequence ID" value="XM_036510156.1"/>
</dbReference>
<dbReference type="PANTHER" id="PTHR13677">
    <property type="entry name" value="LD41638P"/>
    <property type="match status" value="1"/>
</dbReference>
<protein>
    <submittedName>
        <fullName evidence="4">Protein DENND6A-like isoform X1</fullName>
    </submittedName>
</protein>
<evidence type="ECO:0000313" key="3">
    <source>
        <dbReference type="Proteomes" id="UP000515154"/>
    </source>
</evidence>
<keyword evidence="3" id="KW-1185">Reference proteome</keyword>
<feature type="domain" description="UDENN" evidence="2">
    <location>
        <begin position="37"/>
        <end position="507"/>
    </location>
</feature>
<dbReference type="Pfam" id="PF02141">
    <property type="entry name" value="DENN"/>
    <property type="match status" value="1"/>
</dbReference>
<dbReference type="AlphaFoldDB" id="A0A7E6FE69"/>
<dbReference type="InterPro" id="IPR037516">
    <property type="entry name" value="Tripartite_DENN"/>
</dbReference>
<dbReference type="InterPro" id="IPR001194">
    <property type="entry name" value="cDENN_dom"/>
</dbReference>
<comment type="similarity">
    <text evidence="1">Belongs to the DENND6 family.</text>
</comment>
<dbReference type="PANTHER" id="PTHR13677:SF0">
    <property type="entry name" value="LD41638P"/>
    <property type="match status" value="1"/>
</dbReference>
<sequence length="589" mass="67715">MAAMDEDFETAVLRQFTETSSKSPTLLPWDRFSNWLHCACVVTFDLELGQAMELVYPGHVKLTEKEKMNICYLSFPDSNSGCMGDTQFHFRIRQCPGRKLHIPAHSQYNRDCPISLQCDNAYYYGYVYFRQTKDKSVRRGYFQKSVVLISKLPFPNLFSQLVRIIAPEYFDNGEPSVEAACHDIDQWPSPTPGETLNLPIFGTILQLRVPCRSDKLVGIINQPRVPLMPTLPAHTILPTLHEADIFSAFQPILAHVQMLWELVIIGEPIAVMAASPTVTSNTVQALVNLISPLRYCLDYRPYFTIHDSEFKEYTTRTQAPPPVILGVTNPFFAKTLQHWPHIIRIGEMCATENQIQEPNFLSSPKQFNKLKKSTALKTLDSKPGVYTRYKTFLNKDKVILKRVIKGAQTKRPVEVQNAMLRRYFLELTQSFMIPLERHMASLMPLQRNISPHKQAPPRLRPFDANEFLKTVEQSGPQLTSGIKGDWEGLYKRFFQSANFEGWYRHRQHEVNQKLQVLHMEALSNVDIQDWIRDKEEVEIVDLILRLREKLTFAANNQSAVDRNCVVKLHQHVDTIICSLPADLQVVLKT</sequence>
<evidence type="ECO:0000313" key="4">
    <source>
        <dbReference type="RefSeq" id="XP_036366049.1"/>
    </source>
</evidence>
<evidence type="ECO:0000256" key="1">
    <source>
        <dbReference type="ARBA" id="ARBA00007159"/>
    </source>
</evidence>
<dbReference type="Proteomes" id="UP000515154">
    <property type="component" value="Linkage group LG16"/>
</dbReference>
<proteinExistence type="inferred from homology"/>